<protein>
    <submittedName>
        <fullName evidence="2">Uncharacterized protein</fullName>
    </submittedName>
</protein>
<dbReference type="EMBL" id="MG757156">
    <property type="protein sequence ID" value="AVD99691.1"/>
    <property type="molecule type" value="Genomic_DNA"/>
</dbReference>
<accession>A0A2L1IWX7</accession>
<evidence type="ECO:0000313" key="3">
    <source>
        <dbReference type="Proteomes" id="UP000240246"/>
    </source>
</evidence>
<evidence type="ECO:0000313" key="2">
    <source>
        <dbReference type="EMBL" id="AVD99691.1"/>
    </source>
</evidence>
<feature type="compositionally biased region" description="Basic and acidic residues" evidence="1">
    <location>
        <begin position="92"/>
        <end position="110"/>
    </location>
</feature>
<keyword evidence="3" id="KW-1185">Reference proteome</keyword>
<reference evidence="3" key="1">
    <citation type="submission" date="2018-01" db="EMBL/GenBank/DDBJ databases">
        <authorList>
            <person name="Gaut B.S."/>
            <person name="Morton B.R."/>
            <person name="Clegg M.T."/>
            <person name="Duvall M.R."/>
        </authorList>
    </citation>
    <scope>NUCLEOTIDE SEQUENCE [LARGE SCALE GENOMIC DNA]</scope>
</reference>
<feature type="region of interest" description="Disordered" evidence="1">
    <location>
        <begin position="1"/>
        <end position="35"/>
    </location>
</feature>
<feature type="compositionally biased region" description="Acidic residues" evidence="1">
    <location>
        <begin position="115"/>
        <end position="150"/>
    </location>
</feature>
<evidence type="ECO:0000256" key="1">
    <source>
        <dbReference type="SAM" id="MobiDB-lite"/>
    </source>
</evidence>
<gene>
    <name evidence="2" type="ORF">SEA_CUKE_75</name>
</gene>
<organism evidence="2 3">
    <name type="scientific">Mycobacterium phage Cuke</name>
    <dbReference type="NCBI Taxonomy" id="2079417"/>
    <lineage>
        <taxon>Viruses</taxon>
        <taxon>Duplodnaviria</taxon>
        <taxon>Heunggongvirae</taxon>
        <taxon>Uroviricota</taxon>
        <taxon>Caudoviricetes</taxon>
        <taxon>Cukevirus</taxon>
        <taxon>Cukevirus cuke</taxon>
    </lineage>
</organism>
<feature type="region of interest" description="Disordered" evidence="1">
    <location>
        <begin position="92"/>
        <end position="150"/>
    </location>
</feature>
<name>A0A2L1IWX7_9CAUD</name>
<dbReference type="Proteomes" id="UP000240246">
    <property type="component" value="Segment"/>
</dbReference>
<proteinExistence type="predicted"/>
<sequence length="150" mass="16957">MTADVADAKTDEGSKKRGGQRGERPWRDKPTARERVMNQNLAEYVKEVTGKDVSPETIRAVRFGLPKWSNADSTKALRENMDKKLEKAKLQDKREKALAMLKEAESELSKYDSAGDLEDEDEDEDDEDESFDESDSDDSDESDDDDVFGD</sequence>